<keyword evidence="3 5" id="KW-1133">Transmembrane helix</keyword>
<feature type="transmembrane region" description="Helical" evidence="5">
    <location>
        <begin position="166"/>
        <end position="190"/>
    </location>
</feature>
<name>A0AAD9KFH6_9ANNE</name>
<dbReference type="AlphaFoldDB" id="A0AAD9KFH6"/>
<dbReference type="GO" id="GO:0005886">
    <property type="term" value="C:plasma membrane"/>
    <property type="evidence" value="ECO:0007669"/>
    <property type="project" value="TreeGrafter"/>
</dbReference>
<sequence>MQCEVRWSNETGGGLVKPYPHHISKYGQQSAWKDKIMDDEARRERRRRQRQKMLNCCKKFAAFLFSHIGLAAMVVAYSIMGGFLFMALEAPYEAKEKIRIRGERDDAIERILNEASQMKLDDAAVVGNFTAKVRTILLAYQAEVVSAVKDSGWDGNDDTDVRALQWSFAGALLYAVTVITTIGKSLYLIWA</sequence>
<keyword evidence="7" id="KW-1185">Reference proteome</keyword>
<keyword evidence="2 5" id="KW-0812">Transmembrane</keyword>
<dbReference type="GO" id="GO:0022841">
    <property type="term" value="F:potassium ion leak channel activity"/>
    <property type="evidence" value="ECO:0007669"/>
    <property type="project" value="TreeGrafter"/>
</dbReference>
<dbReference type="SUPFAM" id="SSF81324">
    <property type="entry name" value="Voltage-gated potassium channels"/>
    <property type="match status" value="1"/>
</dbReference>
<evidence type="ECO:0000256" key="2">
    <source>
        <dbReference type="ARBA" id="ARBA00022692"/>
    </source>
</evidence>
<dbReference type="InterPro" id="IPR003280">
    <property type="entry name" value="2pore_dom_K_chnl"/>
</dbReference>
<accession>A0AAD9KFH6</accession>
<dbReference type="GO" id="GO:0030322">
    <property type="term" value="P:stabilization of membrane potential"/>
    <property type="evidence" value="ECO:0007669"/>
    <property type="project" value="TreeGrafter"/>
</dbReference>
<dbReference type="EMBL" id="JAODUP010000003">
    <property type="protein sequence ID" value="KAK2170337.1"/>
    <property type="molecule type" value="Genomic_DNA"/>
</dbReference>
<feature type="transmembrane region" description="Helical" evidence="5">
    <location>
        <begin position="60"/>
        <end position="88"/>
    </location>
</feature>
<evidence type="ECO:0000313" key="7">
    <source>
        <dbReference type="Proteomes" id="UP001208570"/>
    </source>
</evidence>
<dbReference type="GO" id="GO:0015271">
    <property type="term" value="F:outward rectifier potassium channel activity"/>
    <property type="evidence" value="ECO:0007669"/>
    <property type="project" value="TreeGrafter"/>
</dbReference>
<dbReference type="Proteomes" id="UP001208570">
    <property type="component" value="Unassembled WGS sequence"/>
</dbReference>
<evidence type="ECO:0000256" key="1">
    <source>
        <dbReference type="ARBA" id="ARBA00004141"/>
    </source>
</evidence>
<gene>
    <name evidence="6" type="ORF">LSH36_3g14021</name>
</gene>
<comment type="caution">
    <text evidence="6">The sequence shown here is derived from an EMBL/GenBank/DDBJ whole genome shotgun (WGS) entry which is preliminary data.</text>
</comment>
<reference evidence="6" key="1">
    <citation type="journal article" date="2023" name="Mol. Biol. Evol.">
        <title>Third-Generation Sequencing Reveals the Adaptive Role of the Epigenome in Three Deep-Sea Polychaetes.</title>
        <authorList>
            <person name="Perez M."/>
            <person name="Aroh O."/>
            <person name="Sun Y."/>
            <person name="Lan Y."/>
            <person name="Juniper S.K."/>
            <person name="Young C.R."/>
            <person name="Angers B."/>
            <person name="Qian P.Y."/>
        </authorList>
    </citation>
    <scope>NUCLEOTIDE SEQUENCE</scope>
    <source>
        <strain evidence="6">P08H-3</strain>
    </source>
</reference>
<dbReference type="PANTHER" id="PTHR11003:SF334">
    <property type="entry name" value="FI03418P"/>
    <property type="match status" value="1"/>
</dbReference>
<protein>
    <submittedName>
        <fullName evidence="6">Uncharacterized protein</fullName>
    </submittedName>
</protein>
<organism evidence="6 7">
    <name type="scientific">Paralvinella palmiformis</name>
    <dbReference type="NCBI Taxonomy" id="53620"/>
    <lineage>
        <taxon>Eukaryota</taxon>
        <taxon>Metazoa</taxon>
        <taxon>Spiralia</taxon>
        <taxon>Lophotrochozoa</taxon>
        <taxon>Annelida</taxon>
        <taxon>Polychaeta</taxon>
        <taxon>Sedentaria</taxon>
        <taxon>Canalipalpata</taxon>
        <taxon>Terebellida</taxon>
        <taxon>Terebelliformia</taxon>
        <taxon>Alvinellidae</taxon>
        <taxon>Paralvinella</taxon>
    </lineage>
</organism>
<keyword evidence="4 5" id="KW-0472">Membrane</keyword>
<evidence type="ECO:0000313" key="6">
    <source>
        <dbReference type="EMBL" id="KAK2170337.1"/>
    </source>
</evidence>
<evidence type="ECO:0000256" key="5">
    <source>
        <dbReference type="SAM" id="Phobius"/>
    </source>
</evidence>
<proteinExistence type="predicted"/>
<dbReference type="Gene3D" id="1.10.287.70">
    <property type="match status" value="1"/>
</dbReference>
<evidence type="ECO:0000256" key="3">
    <source>
        <dbReference type="ARBA" id="ARBA00022989"/>
    </source>
</evidence>
<comment type="subcellular location">
    <subcellularLocation>
        <location evidence="1">Membrane</location>
        <topology evidence="1">Multi-pass membrane protein</topology>
    </subcellularLocation>
</comment>
<dbReference type="PANTHER" id="PTHR11003">
    <property type="entry name" value="POTASSIUM CHANNEL, SUBFAMILY K"/>
    <property type="match status" value="1"/>
</dbReference>
<evidence type="ECO:0000256" key="4">
    <source>
        <dbReference type="ARBA" id="ARBA00023136"/>
    </source>
</evidence>